<dbReference type="HOGENOM" id="CLU_026157_1_0_12"/>
<feature type="coiled-coil region" evidence="1">
    <location>
        <begin position="518"/>
        <end position="580"/>
    </location>
</feature>
<proteinExistence type="predicted"/>
<dbReference type="RefSeq" id="WP_013701713.1">
    <property type="nucleotide sequence ID" value="NC_015385.1"/>
</dbReference>
<dbReference type="PANTHER" id="PTHR38032:SF1">
    <property type="entry name" value="RNA-BINDING PROTEIN KHPB N-TERMINAL DOMAIN-CONTAINING PROTEIN"/>
    <property type="match status" value="1"/>
</dbReference>
<dbReference type="GeneID" id="302998691"/>
<accession>F2NSX9</accession>
<dbReference type="Pfam" id="PF03961">
    <property type="entry name" value="FapA"/>
    <property type="match status" value="1"/>
</dbReference>
<sequence>MVTLDKLRIDMEKQLAFDKDIHTVEVRADTLDECLDDAAVQLDSKKNNLEYEVIERGSQGVIGLMKKPWRIRVYENPTVIRQKKEKEAAFLAGELAGASNAENERVDGMFYVHRFGSRIFVKVTLPKGSGTPVSASDLINEARRPDNTSLDEKLLKKLAEDGTDNNYMEVGTFTHIAAGDAVMAVDISKDEMQATITVSPPSQGGSEISAENIKNALKTQGVVAGIEDDKIISFIDNPIYNMPYEVAAAILPVNGTDAYIDYKFETDKTKLRLKETANGQVDFKELNLIQNVVVGQPLAVKVLPQRGKGGKTILGRYLEAKNGKDIPIPLGQNTKLDSDGRTIIAEKNGNVILVGDKITVEEVYEVPGVNIKSGNITYMGTVVCRGNVEDGFSIKADGNIEIYGSVGNCHIEAGGDIVISQGVMGRDEGEIITSKSVWARFLQNVKVTAEEYVVVNDNIMNSNVTAMKKILLKGKRASIIGGHLFATEEITAKNIGSSGGGIETILEVGFDPKAKLRLQELQEMQSNVVKQLEEVDLNISTLENQKKVRRSLPKEKEETLANLRNQRVDLMDSSEKMTTEINEINAHNRELKVVGCVNASGTVYPGAKILVRDEIDEIRSECKAVTFYFDNGFVKRKKYEPTQDSNEMEKPDGYK</sequence>
<reference evidence="3 4" key="1">
    <citation type="journal article" date="2011" name="Stand. Genomic Sci.">
        <title>Complete genome sequence of Treponema succinifaciens type strain (6091).</title>
        <authorList>
            <person name="Han C."/>
            <person name="Gronow S."/>
            <person name="Teshima H."/>
            <person name="Lapidus A."/>
            <person name="Nolan M."/>
            <person name="Lucas S."/>
            <person name="Hammon N."/>
            <person name="Deshpande S."/>
            <person name="Cheng J.F."/>
            <person name="Zeytun A."/>
            <person name="Tapia R."/>
            <person name="Goodwin L."/>
            <person name="Pitluck S."/>
            <person name="Liolios K."/>
            <person name="Pagani I."/>
            <person name="Ivanova N."/>
            <person name="Mavromatis K."/>
            <person name="Mikhailova N."/>
            <person name="Huntemann M."/>
            <person name="Pati A."/>
            <person name="Chen A."/>
            <person name="Palaniappan K."/>
            <person name="Land M."/>
            <person name="Hauser L."/>
            <person name="Brambilla E.M."/>
            <person name="Rohde M."/>
            <person name="Goker M."/>
            <person name="Woyke T."/>
            <person name="Bristow J."/>
            <person name="Eisen J.A."/>
            <person name="Markowitz V."/>
            <person name="Hugenholtz P."/>
            <person name="Kyrpides N.C."/>
            <person name="Klenk H.P."/>
            <person name="Detter J.C."/>
        </authorList>
    </citation>
    <scope>NUCLEOTIDE SEQUENCE [LARGE SCALE GENOMIC DNA]</scope>
    <source>
        <strain evidence="4">ATCC 33096 / DSM 2489 / 6091</strain>
    </source>
</reference>
<dbReference type="GO" id="GO:0000902">
    <property type="term" value="P:cell morphogenesis"/>
    <property type="evidence" value="ECO:0007669"/>
    <property type="project" value="InterPro"/>
</dbReference>
<reference evidence="4" key="2">
    <citation type="submission" date="2011-04" db="EMBL/GenBank/DDBJ databases">
        <title>The complete genome of chromosome of Treponema succinifaciens DSM 2489.</title>
        <authorList>
            <person name="Lucas S."/>
            <person name="Copeland A."/>
            <person name="Lapidus A."/>
            <person name="Bruce D."/>
            <person name="Goodwin L."/>
            <person name="Pitluck S."/>
            <person name="Peters L."/>
            <person name="Kyrpides N."/>
            <person name="Mavromatis K."/>
            <person name="Ivanova N."/>
            <person name="Ovchinnikova G."/>
            <person name="Teshima H."/>
            <person name="Detter J.C."/>
            <person name="Tapia R."/>
            <person name="Han C."/>
            <person name="Land M."/>
            <person name="Hauser L."/>
            <person name="Markowitz V."/>
            <person name="Cheng J.-F."/>
            <person name="Hugenholtz P."/>
            <person name="Woyke T."/>
            <person name="Wu D."/>
            <person name="Gronow S."/>
            <person name="Wellnitz S."/>
            <person name="Brambilla E."/>
            <person name="Klenk H.-P."/>
            <person name="Eisen J.A."/>
        </authorList>
    </citation>
    <scope>NUCLEOTIDE SEQUENCE [LARGE SCALE GENOMIC DNA]</scope>
    <source>
        <strain evidence="4">ATCC 33096 / DSM 2489 / 6091</strain>
    </source>
</reference>
<keyword evidence="1" id="KW-0175">Coiled coil</keyword>
<evidence type="ECO:0000313" key="4">
    <source>
        <dbReference type="Proteomes" id="UP000006852"/>
    </source>
</evidence>
<dbReference type="Pfam" id="PF20250">
    <property type="entry name" value="FapA_N"/>
    <property type="match status" value="1"/>
</dbReference>
<dbReference type="OrthoDB" id="9816426at2"/>
<dbReference type="STRING" id="869209.Tresu_1531"/>
<dbReference type="eggNOG" id="COG1315">
    <property type="taxonomic scope" value="Bacteria"/>
</dbReference>
<evidence type="ECO:0000313" key="3">
    <source>
        <dbReference type="EMBL" id="AEB14431.1"/>
    </source>
</evidence>
<evidence type="ECO:0000259" key="2">
    <source>
        <dbReference type="SMART" id="SM01245"/>
    </source>
</evidence>
<dbReference type="EMBL" id="CP002631">
    <property type="protein sequence ID" value="AEB14431.1"/>
    <property type="molecule type" value="Genomic_DNA"/>
</dbReference>
<gene>
    <name evidence="3" type="ordered locus">Tresu_1531</name>
</gene>
<dbReference type="PANTHER" id="PTHR38032">
    <property type="entry name" value="POLYMERASE-RELATED"/>
    <property type="match status" value="1"/>
</dbReference>
<dbReference type="InterPro" id="IPR046865">
    <property type="entry name" value="FapA_b_solenoid"/>
</dbReference>
<dbReference type="InterPro" id="IPR032782">
    <property type="entry name" value="KhpB_N"/>
</dbReference>
<dbReference type="InterPro" id="IPR036145">
    <property type="entry name" value="MinC_C_sf"/>
</dbReference>
<dbReference type="AlphaFoldDB" id="F2NSX9"/>
<dbReference type="Proteomes" id="UP000006852">
    <property type="component" value="Chromosome"/>
</dbReference>
<feature type="domain" description="RNA-binding protein KhpB N-terminal" evidence="2">
    <location>
        <begin position="25"/>
        <end position="76"/>
    </location>
</feature>
<dbReference type="InterPro" id="IPR005646">
    <property type="entry name" value="FapA"/>
</dbReference>
<organism evidence="3 4">
    <name type="scientific">Treponema succinifaciens (strain ATCC 33096 / DSM 2489 / 6091)</name>
    <dbReference type="NCBI Taxonomy" id="869209"/>
    <lineage>
        <taxon>Bacteria</taxon>
        <taxon>Pseudomonadati</taxon>
        <taxon>Spirochaetota</taxon>
        <taxon>Spirochaetia</taxon>
        <taxon>Spirochaetales</taxon>
        <taxon>Treponemataceae</taxon>
        <taxon>Treponema</taxon>
    </lineage>
</organism>
<dbReference type="InterPro" id="IPR038247">
    <property type="entry name" value="Jag_N_dom_sf"/>
</dbReference>
<dbReference type="SUPFAM" id="SSF63848">
    <property type="entry name" value="Cell-division inhibitor MinC, C-terminal domain"/>
    <property type="match status" value="1"/>
</dbReference>
<name>F2NSX9_TRES6</name>
<dbReference type="SMART" id="SM01245">
    <property type="entry name" value="Jag_N"/>
    <property type="match status" value="1"/>
</dbReference>
<evidence type="ECO:0000256" key="1">
    <source>
        <dbReference type="SAM" id="Coils"/>
    </source>
</evidence>
<protein>
    <recommendedName>
        <fullName evidence="2">RNA-binding protein KhpB N-terminal domain-containing protein</fullName>
    </recommendedName>
</protein>
<dbReference type="InterPro" id="IPR046866">
    <property type="entry name" value="FapA_N"/>
</dbReference>
<keyword evidence="4" id="KW-1185">Reference proteome</keyword>
<dbReference type="KEGG" id="tsu:Tresu_1531"/>
<dbReference type="Gene3D" id="3.30.30.80">
    <property type="entry name" value="probable RNA-binding protein from clostridium symbiosum atcc 14940"/>
    <property type="match status" value="1"/>
</dbReference>
<dbReference type="Pfam" id="PF14804">
    <property type="entry name" value="Jag_N"/>
    <property type="match status" value="1"/>
</dbReference>